<organism evidence="2 3">
    <name type="scientific">Dickeya phage vB_DsoM_JA13</name>
    <dbReference type="NCBI Taxonomy" id="2283030"/>
    <lineage>
        <taxon>Viruses</taxon>
        <taxon>Duplodnaviria</taxon>
        <taxon>Heunggongvirae</taxon>
        <taxon>Uroviricota</taxon>
        <taxon>Caudoviricetes</taxon>
        <taxon>Salmondvirus</taxon>
        <taxon>Salmondvirus JA11</taxon>
    </lineage>
</organism>
<protein>
    <submittedName>
        <fullName evidence="2">Uncharacterized protein</fullName>
    </submittedName>
</protein>
<feature type="region of interest" description="Disordered" evidence="1">
    <location>
        <begin position="136"/>
        <end position="178"/>
    </location>
</feature>
<sequence length="214" mass="23443">MTTTLLPTFNQIISALLAVTDFEASRLTQVIRQVNPVLNTSASFVVSDTEPTAIPLPLNVVWLCMDSKTKFYRTLLTRTSKDPSAIFKHTWVEVKEVSSLWAPQYYAQEDLPSGASLPYATKDDYGVARLTTKATADDRPTFVSENDPRNTDARVPKDHTHPEKPAKELKHSTGKINVDADKGTVGTTFVAEDASVAKYAAIDAADLLEAQDGN</sequence>
<accession>A0A384ZWE0</accession>
<feature type="compositionally biased region" description="Basic and acidic residues" evidence="1">
    <location>
        <begin position="136"/>
        <end position="171"/>
    </location>
</feature>
<evidence type="ECO:0000256" key="1">
    <source>
        <dbReference type="SAM" id="MobiDB-lite"/>
    </source>
</evidence>
<proteinExistence type="predicted"/>
<reference evidence="2 3" key="1">
    <citation type="journal article" date="2018" name="Front. Microbiol.">
        <title>Jumbo Bacteriophages Are Represented Within an Increasing Diversity of Environmental Viruses Infecting the Emerging Phytopathogen, Dickeya solani.</title>
        <authorList>
            <person name="Day A.W."/>
            <person name="Ahn J."/>
            <person name="Salmond G.P.C."/>
        </authorList>
    </citation>
    <scope>NUCLEOTIDE SEQUENCE [LARGE SCALE GENOMIC DNA]</scope>
</reference>
<name>A0A384ZWE0_9CAUD</name>
<gene>
    <name evidence="2" type="ORF">JA13_146</name>
</gene>
<dbReference type="EMBL" id="MH460460">
    <property type="protein sequence ID" value="AXG66549.1"/>
    <property type="molecule type" value="Genomic_DNA"/>
</dbReference>
<evidence type="ECO:0000313" key="2">
    <source>
        <dbReference type="EMBL" id="AXG66549.1"/>
    </source>
</evidence>
<evidence type="ECO:0000313" key="3">
    <source>
        <dbReference type="Proteomes" id="UP000263742"/>
    </source>
</evidence>
<dbReference type="Proteomes" id="UP000263742">
    <property type="component" value="Segment"/>
</dbReference>